<feature type="domain" description="Calcineurin-like phosphoesterase" evidence="5">
    <location>
        <begin position="3"/>
        <end position="135"/>
    </location>
</feature>
<dbReference type="RefSeq" id="WP_007689721.1">
    <property type="nucleotide sequence ID" value="NZ_AJRK01000420.1"/>
</dbReference>
<dbReference type="Proteomes" id="UP000011566">
    <property type="component" value="Unassembled WGS sequence"/>
</dbReference>
<dbReference type="InterPro" id="IPR004843">
    <property type="entry name" value="Calcineurin-like_PHP"/>
</dbReference>
<dbReference type="eggNOG" id="arCOG00397">
    <property type="taxonomic scope" value="Archaea"/>
</dbReference>
<evidence type="ECO:0000256" key="3">
    <source>
        <dbReference type="ARBA" id="ARBA00022839"/>
    </source>
</evidence>
<gene>
    <name evidence="6" type="ORF">C447_00405</name>
</gene>
<evidence type="ECO:0000256" key="2">
    <source>
        <dbReference type="ARBA" id="ARBA00022801"/>
    </source>
</evidence>
<dbReference type="Gene3D" id="3.60.21.10">
    <property type="match status" value="1"/>
</dbReference>
<evidence type="ECO:0000256" key="1">
    <source>
        <dbReference type="ARBA" id="ARBA00022722"/>
    </source>
</evidence>
<keyword evidence="7" id="KW-1185">Reference proteome</keyword>
<accession>M0MCB2</accession>
<dbReference type="CDD" id="cd00840">
    <property type="entry name" value="MPP_Mre11_N"/>
    <property type="match status" value="1"/>
</dbReference>
<feature type="compositionally biased region" description="Acidic residues" evidence="4">
    <location>
        <begin position="500"/>
        <end position="528"/>
    </location>
</feature>
<keyword evidence="2" id="KW-0378">Hydrolase</keyword>
<evidence type="ECO:0000313" key="7">
    <source>
        <dbReference type="Proteomes" id="UP000011566"/>
    </source>
</evidence>
<dbReference type="InterPro" id="IPR029052">
    <property type="entry name" value="Metallo-depent_PP-like"/>
</dbReference>
<dbReference type="SUPFAM" id="SSF56300">
    <property type="entry name" value="Metallo-dependent phosphatases"/>
    <property type="match status" value="1"/>
</dbReference>
<proteinExistence type="predicted"/>
<organism evidence="6 7">
    <name type="scientific">Halococcus hamelinensis 100A6</name>
    <dbReference type="NCBI Taxonomy" id="1132509"/>
    <lineage>
        <taxon>Archaea</taxon>
        <taxon>Methanobacteriati</taxon>
        <taxon>Methanobacteriota</taxon>
        <taxon>Stenosarchaea group</taxon>
        <taxon>Halobacteria</taxon>
        <taxon>Halobacteriales</taxon>
        <taxon>Halococcaceae</taxon>
        <taxon>Halococcus</taxon>
    </lineage>
</organism>
<dbReference type="PANTHER" id="PTHR30337:SF0">
    <property type="entry name" value="NUCLEASE SBCCD SUBUNIT D"/>
    <property type="match status" value="1"/>
</dbReference>
<evidence type="ECO:0000256" key="4">
    <source>
        <dbReference type="SAM" id="MobiDB-lite"/>
    </source>
</evidence>
<name>M0MCB2_9EURY</name>
<sequence length="593" mass="63619">MVHIAHISDTHLGNRQYGSDIRRQDFTDAFAQSVERAIERDVDAIIHTGDLFHRRTPPLPQVNQCINVLRRADDAGIPFLGIVGNHDRKMDDQWLDLMAYTGTASRLDSSPTMVGEGEEAVAIYGIDAVPSPAWETTDFELEPPENDDAYRLLCMHQLLHPPVPEIMAEYPAESVIDRLDLEIDGLALGDYHEAVSEDVKGVDVWYAGSTERGSAGEEGPRTITMLSDFSGHTMSRSHVTLDTRDFEQIPITFEENDGYEHARSKFEEVDLTDAVAVVSLTGKRTSLTASDVHEIALDRGAAVARVDDNRGREHLDIGADPTADVEDPDTLIDRRLAKAGLSEPALDVESMVRDEATSTAALDDNADQMISEAQDDAFESENPDAVLGDGPAEEPDESPEEPVESDEAAEQGEQEADEEAEPESEDDEEEDVAPLAERVANAGPGGPNEPDDADPIETAQRLREQAEAAVEAVEGGGGDSDAAQAESDESGDQPAPADAEPADTGDEPEPVEAETEADADDEPVEGEPPEVRAETAPTPDEGEGEAVEAEATDGGSDTEDEDTDDDSESTKAESDGASSQTSFADLASEGDDS</sequence>
<dbReference type="InterPro" id="IPR041796">
    <property type="entry name" value="Mre11_N"/>
</dbReference>
<dbReference type="OrthoDB" id="11638at2157"/>
<dbReference type="PANTHER" id="PTHR30337">
    <property type="entry name" value="COMPONENT OF ATP-DEPENDENT DSDNA EXONUCLEASE"/>
    <property type="match status" value="1"/>
</dbReference>
<dbReference type="Pfam" id="PF00149">
    <property type="entry name" value="Metallophos"/>
    <property type="match status" value="1"/>
</dbReference>
<evidence type="ECO:0000313" key="6">
    <source>
        <dbReference type="EMBL" id="EMA42005.1"/>
    </source>
</evidence>
<dbReference type="InterPro" id="IPR050535">
    <property type="entry name" value="DNA_Repair-Maintenance_Comp"/>
</dbReference>
<dbReference type="EMBL" id="AOMB01000003">
    <property type="protein sequence ID" value="EMA42005.1"/>
    <property type="molecule type" value="Genomic_DNA"/>
</dbReference>
<feature type="region of interest" description="Disordered" evidence="4">
    <location>
        <begin position="376"/>
        <end position="593"/>
    </location>
</feature>
<dbReference type="GO" id="GO:0004527">
    <property type="term" value="F:exonuclease activity"/>
    <property type="evidence" value="ECO:0007669"/>
    <property type="project" value="UniProtKB-KW"/>
</dbReference>
<keyword evidence="1" id="KW-0540">Nuclease</keyword>
<dbReference type="PATRIC" id="fig|1132509.6.peg.97"/>
<feature type="compositionally biased region" description="Acidic residues" evidence="4">
    <location>
        <begin position="391"/>
        <end position="432"/>
    </location>
</feature>
<feature type="compositionally biased region" description="Acidic residues" evidence="4">
    <location>
        <begin position="540"/>
        <end position="567"/>
    </location>
</feature>
<comment type="caution">
    <text evidence="6">The sequence shown here is derived from an EMBL/GenBank/DDBJ whole genome shotgun (WGS) entry which is preliminary data.</text>
</comment>
<protein>
    <submittedName>
        <fullName evidence="6">Metallophosphoesterase</fullName>
    </submittedName>
</protein>
<dbReference type="AlphaFoldDB" id="M0MCB2"/>
<evidence type="ECO:0000259" key="5">
    <source>
        <dbReference type="Pfam" id="PF00149"/>
    </source>
</evidence>
<reference evidence="6 7" key="1">
    <citation type="journal article" date="2014" name="PLoS Genet.">
        <title>Phylogenetically driven sequencing of extremely halophilic archaea reveals strategies for static and dynamic osmo-response.</title>
        <authorList>
            <person name="Becker E.A."/>
            <person name="Seitzer P.M."/>
            <person name="Tritt A."/>
            <person name="Larsen D."/>
            <person name="Krusor M."/>
            <person name="Yao A.I."/>
            <person name="Wu D."/>
            <person name="Madern D."/>
            <person name="Eisen J.A."/>
            <person name="Darling A.E."/>
            <person name="Facciotti M.T."/>
        </authorList>
    </citation>
    <scope>NUCLEOTIDE SEQUENCE [LARGE SCALE GENOMIC DNA]</scope>
    <source>
        <strain evidence="6 7">100A6</strain>
    </source>
</reference>
<keyword evidence="3" id="KW-0269">Exonuclease</keyword>